<dbReference type="Gene3D" id="3.30.565.10">
    <property type="entry name" value="Histidine kinase-like ATPase, C-terminal domain"/>
    <property type="match status" value="1"/>
</dbReference>
<evidence type="ECO:0000259" key="15">
    <source>
        <dbReference type="PROSITE" id="PS50894"/>
    </source>
</evidence>
<dbReference type="EC" id="2.7.13.3" evidence="2"/>
<feature type="domain" description="CheW-like" evidence="14">
    <location>
        <begin position="575"/>
        <end position="714"/>
    </location>
</feature>
<dbReference type="PROSITE" id="PS50851">
    <property type="entry name" value="CHEW"/>
    <property type="match status" value="1"/>
</dbReference>
<feature type="compositionally biased region" description="Polar residues" evidence="11">
    <location>
        <begin position="112"/>
        <end position="124"/>
    </location>
</feature>
<proteinExistence type="predicted"/>
<dbReference type="GO" id="GO:0006935">
    <property type="term" value="P:chemotaxis"/>
    <property type="evidence" value="ECO:0007669"/>
    <property type="project" value="InterPro"/>
</dbReference>
<dbReference type="SMART" id="SM01231">
    <property type="entry name" value="H-kinase_dim"/>
    <property type="match status" value="1"/>
</dbReference>
<comment type="function">
    <text evidence="8">Involved in the transmission of sensory signals from the chemoreceptors to the flagellar motors. CheA is autophosphorylated; it can transfer its phosphate group to either CheB or CheY.</text>
</comment>
<evidence type="ECO:0000256" key="5">
    <source>
        <dbReference type="ARBA" id="ARBA00022679"/>
    </source>
</evidence>
<dbReference type="AlphaFoldDB" id="A0AAV3TZZ5"/>
<dbReference type="InterPro" id="IPR051315">
    <property type="entry name" value="Bact_Chemotaxis_CheA"/>
</dbReference>
<dbReference type="Proteomes" id="UP001409585">
    <property type="component" value="Unassembled WGS sequence"/>
</dbReference>
<feature type="compositionally biased region" description="Acidic residues" evidence="11">
    <location>
        <begin position="158"/>
        <end position="176"/>
    </location>
</feature>
<dbReference type="InterPro" id="IPR005467">
    <property type="entry name" value="His_kinase_dom"/>
</dbReference>
<dbReference type="InterPro" id="IPR011006">
    <property type="entry name" value="CheY-like_superfamily"/>
</dbReference>
<dbReference type="InterPro" id="IPR008207">
    <property type="entry name" value="Sig_transdc_His_kin_Hpt_dom"/>
</dbReference>
<comment type="catalytic activity">
    <reaction evidence="1">
        <text>ATP + protein L-histidine = ADP + protein N-phospho-L-histidine.</text>
        <dbReference type="EC" id="2.7.13.3"/>
    </reaction>
</comment>
<dbReference type="SMART" id="SM00260">
    <property type="entry name" value="CheW"/>
    <property type="match status" value="1"/>
</dbReference>
<dbReference type="Pfam" id="PF00072">
    <property type="entry name" value="Response_reg"/>
    <property type="match status" value="1"/>
</dbReference>
<protein>
    <recommendedName>
        <fullName evidence="3">Chemotaxis protein CheA</fullName>
        <ecNumber evidence="2">2.7.13.3</ecNumber>
    </recommendedName>
</protein>
<evidence type="ECO:0000256" key="10">
    <source>
        <dbReference type="PROSITE-ProRule" id="PRU00169"/>
    </source>
</evidence>
<dbReference type="InterPro" id="IPR002545">
    <property type="entry name" value="CheW-lke_dom"/>
</dbReference>
<evidence type="ECO:0000256" key="2">
    <source>
        <dbReference type="ARBA" id="ARBA00012438"/>
    </source>
</evidence>
<dbReference type="PROSITE" id="PS50894">
    <property type="entry name" value="HPT"/>
    <property type="match status" value="1"/>
</dbReference>
<reference evidence="17" key="1">
    <citation type="journal article" date="2019" name="Int. J. Syst. Evol. Microbiol.">
        <title>The Global Catalogue of Microorganisms (GCM) 10K type strain sequencing project: providing services to taxonomists for standard genome sequencing and annotation.</title>
        <authorList>
            <consortium name="The Broad Institute Genomics Platform"/>
            <consortium name="The Broad Institute Genome Sequencing Center for Infectious Disease"/>
            <person name="Wu L."/>
            <person name="Ma J."/>
        </authorList>
    </citation>
    <scope>NUCLEOTIDE SEQUENCE [LARGE SCALE GENOMIC DNA]</scope>
    <source>
        <strain evidence="17">JCM 19134</strain>
    </source>
</reference>
<dbReference type="PANTHER" id="PTHR43395">
    <property type="entry name" value="SENSOR HISTIDINE KINASE CHEA"/>
    <property type="match status" value="1"/>
</dbReference>
<feature type="modified residue" description="Phosphohistidine" evidence="9">
    <location>
        <position position="22"/>
    </location>
</feature>
<dbReference type="CDD" id="cd00088">
    <property type="entry name" value="HPT"/>
    <property type="match status" value="1"/>
</dbReference>
<sequence length="865" mass="95855">MHDWTSDWEATQNLDELQRCLHTYKGSARLAGVMGLGEVAHDFETLLTVEGNGELGQSFFDKVTAYYELLFTGTEEINAHLRHQPAPHLAQLISAGELGLDKNPYNLANKGAQAQTADSSQAEQPQHEETQAVEPEATISLEEGSSEEAAATEKPTDEAESELELIPEAGDNDEPEPGYMADNKAPESSATETAIQVARSEEQGNVVPFAPRKTIEETPLMPLTPITKTEVISGPPVQSFARNQVTQRGAQESVKVAAELLEELVNLAGETSISRARMEEQMNEIGHTIDEMDFTLERLQEQLRRLDIETEAQILFRQEQMEQHEDFDPLEMDRYSSLQQLSRSLMESASDLLDLKSTLSDKTRDTETLLLQQSRINTELQEGLMRSRMVPFSRLVPRLRRIVRQVSSELGKRVVLELDNVEGELDRTMLERMIAPLEHMVRNAIDHGIEMPSARVAMGKDETGIIRLALERDGGEVVLHLADDGRGIDIDRVRTTAVERGLMAADAQLSDHDIMQFILTAGFSTAQAITHISGRGVGMDVVNSEIKQLGGAVSIDSKQGKGSSFKMRLPFTLSVNRALMVTLGEDVYAVPLNAIEGIVRVSPYELDHYYATPDSRFEYAGQQYKVRYLGSLVDESYQPQLDGHALPLPVLLVRSQEYSVALQVDALLGSREIVVKSIGPQFGNVEGLAGATVMGDGSVVVILDMLALVRRLVAQAFVIEAPQQESQREVIDITPEKDPIRTVMIVDDSVTVRKVTSRFLEREGFNVITAKDGVDALRQLQETVPDVMLLDIEMPRMDGFEVAKNIRTSSHMGDLPIIMITSRTGSKHRERAYELGVNNYLGKPYQEDELLASIKELTNQAATLA</sequence>
<dbReference type="InterPro" id="IPR004105">
    <property type="entry name" value="CheA-like_dim"/>
</dbReference>
<evidence type="ECO:0000256" key="8">
    <source>
        <dbReference type="ARBA" id="ARBA00035100"/>
    </source>
</evidence>
<dbReference type="SUPFAM" id="SSF55874">
    <property type="entry name" value="ATPase domain of HSP90 chaperone/DNA topoisomerase II/histidine kinase"/>
    <property type="match status" value="1"/>
</dbReference>
<organism evidence="16 17">
    <name type="scientific">Halioxenophilus aromaticivorans</name>
    <dbReference type="NCBI Taxonomy" id="1306992"/>
    <lineage>
        <taxon>Bacteria</taxon>
        <taxon>Pseudomonadati</taxon>
        <taxon>Pseudomonadota</taxon>
        <taxon>Gammaproteobacteria</taxon>
        <taxon>Alteromonadales</taxon>
        <taxon>Alteromonadaceae</taxon>
        <taxon>Halioxenophilus</taxon>
    </lineage>
</organism>
<feature type="domain" description="Response regulatory" evidence="13">
    <location>
        <begin position="742"/>
        <end position="858"/>
    </location>
</feature>
<feature type="domain" description="HPt" evidence="15">
    <location>
        <begin position="1"/>
        <end position="84"/>
    </location>
</feature>
<evidence type="ECO:0000259" key="14">
    <source>
        <dbReference type="PROSITE" id="PS50851"/>
    </source>
</evidence>
<dbReference type="SMART" id="SM00448">
    <property type="entry name" value="REC"/>
    <property type="match status" value="1"/>
</dbReference>
<evidence type="ECO:0000256" key="1">
    <source>
        <dbReference type="ARBA" id="ARBA00000085"/>
    </source>
</evidence>
<dbReference type="GO" id="GO:0000155">
    <property type="term" value="F:phosphorelay sensor kinase activity"/>
    <property type="evidence" value="ECO:0007669"/>
    <property type="project" value="InterPro"/>
</dbReference>
<keyword evidence="17" id="KW-1185">Reference proteome</keyword>
<dbReference type="SUPFAM" id="SSF50341">
    <property type="entry name" value="CheW-like"/>
    <property type="match status" value="1"/>
</dbReference>
<dbReference type="EMBL" id="BAABLX010000009">
    <property type="protein sequence ID" value="GAA4937937.1"/>
    <property type="molecule type" value="Genomic_DNA"/>
</dbReference>
<dbReference type="SUPFAM" id="SSF52172">
    <property type="entry name" value="CheY-like"/>
    <property type="match status" value="1"/>
</dbReference>
<dbReference type="PANTHER" id="PTHR43395:SF8">
    <property type="entry name" value="HISTIDINE KINASE"/>
    <property type="match status" value="1"/>
</dbReference>
<evidence type="ECO:0000256" key="11">
    <source>
        <dbReference type="SAM" id="MobiDB-lite"/>
    </source>
</evidence>
<comment type="caution">
    <text evidence="16">The sequence shown here is derived from an EMBL/GenBank/DDBJ whole genome shotgun (WGS) entry which is preliminary data.</text>
</comment>
<dbReference type="Gene3D" id="1.20.120.160">
    <property type="entry name" value="HPT domain"/>
    <property type="match status" value="1"/>
</dbReference>
<dbReference type="InterPro" id="IPR001789">
    <property type="entry name" value="Sig_transdc_resp-reg_receiver"/>
</dbReference>
<evidence type="ECO:0000259" key="12">
    <source>
        <dbReference type="PROSITE" id="PS50109"/>
    </source>
</evidence>
<keyword evidence="5" id="KW-0808">Transferase</keyword>
<feature type="compositionally biased region" description="Low complexity" evidence="11">
    <location>
        <begin position="140"/>
        <end position="153"/>
    </location>
</feature>
<name>A0AAV3TZZ5_9ALTE</name>
<keyword evidence="7" id="KW-0902">Two-component regulatory system</keyword>
<feature type="domain" description="Histidine kinase" evidence="12">
    <location>
        <begin position="321"/>
        <end position="573"/>
    </location>
</feature>
<dbReference type="PROSITE" id="PS50110">
    <property type="entry name" value="RESPONSE_REGULATORY"/>
    <property type="match status" value="1"/>
</dbReference>
<evidence type="ECO:0000256" key="3">
    <source>
        <dbReference type="ARBA" id="ARBA00021495"/>
    </source>
</evidence>
<dbReference type="InterPro" id="IPR036641">
    <property type="entry name" value="HPT_dom_sf"/>
</dbReference>
<feature type="modified residue" description="4-aspartylphosphate" evidence="10">
    <location>
        <position position="791"/>
    </location>
</feature>
<keyword evidence="6" id="KW-0418">Kinase</keyword>
<evidence type="ECO:0000256" key="9">
    <source>
        <dbReference type="PROSITE-ProRule" id="PRU00110"/>
    </source>
</evidence>
<dbReference type="FunFam" id="3.30.565.10:FF:000016">
    <property type="entry name" value="Chemotaxis protein CheA, putative"/>
    <property type="match status" value="1"/>
</dbReference>
<dbReference type="GO" id="GO:0005737">
    <property type="term" value="C:cytoplasm"/>
    <property type="evidence" value="ECO:0007669"/>
    <property type="project" value="InterPro"/>
</dbReference>
<evidence type="ECO:0000256" key="4">
    <source>
        <dbReference type="ARBA" id="ARBA00022553"/>
    </source>
</evidence>
<dbReference type="InterPro" id="IPR003594">
    <property type="entry name" value="HATPase_dom"/>
</dbReference>
<evidence type="ECO:0000313" key="16">
    <source>
        <dbReference type="EMBL" id="GAA4937937.1"/>
    </source>
</evidence>
<dbReference type="PRINTS" id="PR00344">
    <property type="entry name" value="BCTRLSENSOR"/>
</dbReference>
<evidence type="ECO:0000313" key="17">
    <source>
        <dbReference type="Proteomes" id="UP001409585"/>
    </source>
</evidence>
<dbReference type="PROSITE" id="PS50109">
    <property type="entry name" value="HIS_KIN"/>
    <property type="match status" value="1"/>
</dbReference>
<dbReference type="Pfam" id="PF01584">
    <property type="entry name" value="CheW"/>
    <property type="match status" value="1"/>
</dbReference>
<evidence type="ECO:0000256" key="6">
    <source>
        <dbReference type="ARBA" id="ARBA00022777"/>
    </source>
</evidence>
<evidence type="ECO:0000256" key="7">
    <source>
        <dbReference type="ARBA" id="ARBA00023012"/>
    </source>
</evidence>
<accession>A0AAV3TZZ5</accession>
<dbReference type="Pfam" id="PF02518">
    <property type="entry name" value="HATPase_c"/>
    <property type="match status" value="1"/>
</dbReference>
<keyword evidence="4 10" id="KW-0597">Phosphoprotein</keyword>
<dbReference type="Gene3D" id="2.30.30.40">
    <property type="entry name" value="SH3 Domains"/>
    <property type="match status" value="1"/>
</dbReference>
<dbReference type="Pfam" id="PF01627">
    <property type="entry name" value="Hpt"/>
    <property type="match status" value="1"/>
</dbReference>
<gene>
    <name evidence="16" type="ORF">GCM10025791_14620</name>
</gene>
<dbReference type="InterPro" id="IPR036061">
    <property type="entry name" value="CheW-like_dom_sf"/>
</dbReference>
<dbReference type="SMART" id="SM00387">
    <property type="entry name" value="HATPase_c"/>
    <property type="match status" value="1"/>
</dbReference>
<dbReference type="Gene3D" id="3.40.50.2300">
    <property type="match status" value="1"/>
</dbReference>
<dbReference type="InterPro" id="IPR004358">
    <property type="entry name" value="Sig_transdc_His_kin-like_C"/>
</dbReference>
<dbReference type="InterPro" id="IPR036890">
    <property type="entry name" value="HATPase_C_sf"/>
</dbReference>
<dbReference type="SUPFAM" id="SSF47226">
    <property type="entry name" value="Histidine-containing phosphotransfer domain, HPT domain"/>
    <property type="match status" value="1"/>
</dbReference>
<feature type="region of interest" description="Disordered" evidence="11">
    <location>
        <begin position="104"/>
        <end position="194"/>
    </location>
</feature>
<evidence type="ECO:0000259" key="13">
    <source>
        <dbReference type="PROSITE" id="PS50110"/>
    </source>
</evidence>